<accession>A0A9K3P4K4</accession>
<organism evidence="1 2">
    <name type="scientific">Helianthus annuus</name>
    <name type="common">Common sunflower</name>
    <dbReference type="NCBI Taxonomy" id="4232"/>
    <lineage>
        <taxon>Eukaryota</taxon>
        <taxon>Viridiplantae</taxon>
        <taxon>Streptophyta</taxon>
        <taxon>Embryophyta</taxon>
        <taxon>Tracheophyta</taxon>
        <taxon>Spermatophyta</taxon>
        <taxon>Magnoliopsida</taxon>
        <taxon>eudicotyledons</taxon>
        <taxon>Gunneridae</taxon>
        <taxon>Pentapetalae</taxon>
        <taxon>asterids</taxon>
        <taxon>campanulids</taxon>
        <taxon>Asterales</taxon>
        <taxon>Asteraceae</taxon>
        <taxon>Asteroideae</taxon>
        <taxon>Heliantheae alliance</taxon>
        <taxon>Heliantheae</taxon>
        <taxon>Helianthus</taxon>
    </lineage>
</organism>
<dbReference type="Gramene" id="mRNA:HanXRQr2_Chr01g0040341">
    <property type="protein sequence ID" value="mRNA:HanXRQr2_Chr01g0040341"/>
    <property type="gene ID" value="HanXRQr2_Chr01g0040341"/>
</dbReference>
<protein>
    <submittedName>
        <fullName evidence="1">Uncharacterized protein</fullName>
    </submittedName>
</protein>
<dbReference type="EMBL" id="MNCJ02000316">
    <property type="protein sequence ID" value="KAF5823624.1"/>
    <property type="molecule type" value="Genomic_DNA"/>
</dbReference>
<dbReference type="AlphaFoldDB" id="A0A9K3P4K4"/>
<proteinExistence type="predicted"/>
<evidence type="ECO:0000313" key="2">
    <source>
        <dbReference type="Proteomes" id="UP000215914"/>
    </source>
</evidence>
<reference evidence="1" key="2">
    <citation type="submission" date="2020-06" db="EMBL/GenBank/DDBJ databases">
        <title>Helianthus annuus Genome sequencing and assembly Release 2.</title>
        <authorList>
            <person name="Gouzy J."/>
            <person name="Langlade N."/>
            <person name="Munos S."/>
        </authorList>
    </citation>
    <scope>NUCLEOTIDE SEQUENCE</scope>
    <source>
        <tissue evidence="1">Leaves</tissue>
    </source>
</reference>
<dbReference type="Proteomes" id="UP000215914">
    <property type="component" value="Unassembled WGS sequence"/>
</dbReference>
<keyword evidence="2" id="KW-1185">Reference proteome</keyword>
<evidence type="ECO:0000313" key="1">
    <source>
        <dbReference type="EMBL" id="KAF5823624.1"/>
    </source>
</evidence>
<name>A0A9K3P4K4_HELAN</name>
<comment type="caution">
    <text evidence="1">The sequence shown here is derived from an EMBL/GenBank/DDBJ whole genome shotgun (WGS) entry which is preliminary data.</text>
</comment>
<reference evidence="1" key="1">
    <citation type="journal article" date="2017" name="Nature">
        <title>The sunflower genome provides insights into oil metabolism, flowering and Asterid evolution.</title>
        <authorList>
            <person name="Badouin H."/>
            <person name="Gouzy J."/>
            <person name="Grassa C.J."/>
            <person name="Murat F."/>
            <person name="Staton S.E."/>
            <person name="Cottret L."/>
            <person name="Lelandais-Briere C."/>
            <person name="Owens G.L."/>
            <person name="Carrere S."/>
            <person name="Mayjonade B."/>
            <person name="Legrand L."/>
            <person name="Gill N."/>
            <person name="Kane N.C."/>
            <person name="Bowers J.E."/>
            <person name="Hubner S."/>
            <person name="Bellec A."/>
            <person name="Berard A."/>
            <person name="Berges H."/>
            <person name="Blanchet N."/>
            <person name="Boniface M.C."/>
            <person name="Brunel D."/>
            <person name="Catrice O."/>
            <person name="Chaidir N."/>
            <person name="Claudel C."/>
            <person name="Donnadieu C."/>
            <person name="Faraut T."/>
            <person name="Fievet G."/>
            <person name="Helmstetter N."/>
            <person name="King M."/>
            <person name="Knapp S.J."/>
            <person name="Lai Z."/>
            <person name="Le Paslier M.C."/>
            <person name="Lippi Y."/>
            <person name="Lorenzon L."/>
            <person name="Mandel J.R."/>
            <person name="Marage G."/>
            <person name="Marchand G."/>
            <person name="Marquand E."/>
            <person name="Bret-Mestries E."/>
            <person name="Morien E."/>
            <person name="Nambeesan S."/>
            <person name="Nguyen T."/>
            <person name="Pegot-Espagnet P."/>
            <person name="Pouilly N."/>
            <person name="Raftis F."/>
            <person name="Sallet E."/>
            <person name="Schiex T."/>
            <person name="Thomas J."/>
            <person name="Vandecasteele C."/>
            <person name="Vares D."/>
            <person name="Vear F."/>
            <person name="Vautrin S."/>
            <person name="Crespi M."/>
            <person name="Mangin B."/>
            <person name="Burke J.M."/>
            <person name="Salse J."/>
            <person name="Munos S."/>
            <person name="Vincourt P."/>
            <person name="Rieseberg L.H."/>
            <person name="Langlade N.B."/>
        </authorList>
    </citation>
    <scope>NUCLEOTIDE SEQUENCE</scope>
    <source>
        <tissue evidence="1">Leaves</tissue>
    </source>
</reference>
<gene>
    <name evidence="1" type="ORF">HanXRQr2_Chr01g0040341</name>
</gene>
<sequence>MDSSSSSDSYDRFVLSSSFDDGAEILVSTVAMVVKAIVEDSDEGTSQPQPKRRKYIVRERETANDLLVTQCESQLGKSQLESTDGLENKWL</sequence>